<dbReference type="OrthoDB" id="9862403at2"/>
<evidence type="ECO:0000313" key="1">
    <source>
        <dbReference type="EMBL" id="TGD76797.1"/>
    </source>
</evidence>
<organism evidence="1 2">
    <name type="scientific">Hymenobacter wooponensis</name>
    <dbReference type="NCBI Taxonomy" id="1525360"/>
    <lineage>
        <taxon>Bacteria</taxon>
        <taxon>Pseudomonadati</taxon>
        <taxon>Bacteroidota</taxon>
        <taxon>Cytophagia</taxon>
        <taxon>Cytophagales</taxon>
        <taxon>Hymenobacteraceae</taxon>
        <taxon>Hymenobacter</taxon>
    </lineage>
</organism>
<reference evidence="1 2" key="1">
    <citation type="submission" date="2019-04" db="EMBL/GenBank/DDBJ databases">
        <authorList>
            <person name="Feng G."/>
            <person name="Zhang J."/>
            <person name="Zhu H."/>
        </authorList>
    </citation>
    <scope>NUCLEOTIDE SEQUENCE [LARGE SCALE GENOMIC DNA]</scope>
    <source>
        <strain evidence="1 2">JCM 19491</strain>
    </source>
</reference>
<dbReference type="EMBL" id="SRKZ01000013">
    <property type="protein sequence ID" value="TGD76797.1"/>
    <property type="molecule type" value="Genomic_DNA"/>
</dbReference>
<evidence type="ECO:0000313" key="2">
    <source>
        <dbReference type="Proteomes" id="UP000298284"/>
    </source>
</evidence>
<name>A0A4Z0MBQ1_9BACT</name>
<dbReference type="RefSeq" id="WP_135533191.1">
    <property type="nucleotide sequence ID" value="NZ_SRKZ01000013.1"/>
</dbReference>
<sequence length="171" mass="19357">MLSCDPAITTKPLAAGATTPSPALYRILQRFLKADTLNQHPKFYAVFFQQKIARNLTLYVMDVYNSTGDIVAFPLTTWQVDQKPFFVFTGLEAVATGSDTSYNHLIREVHAANQGKIWSPPLRCWRIEMKDYQIVHVEEGGFFFYPFAPVSAPPPPILFLRDSTTGQEPRE</sequence>
<dbReference type="AlphaFoldDB" id="A0A4Z0MBQ1"/>
<gene>
    <name evidence="1" type="ORF">EU557_25155</name>
</gene>
<comment type="caution">
    <text evidence="1">The sequence shown here is derived from an EMBL/GenBank/DDBJ whole genome shotgun (WGS) entry which is preliminary data.</text>
</comment>
<proteinExistence type="predicted"/>
<dbReference type="Proteomes" id="UP000298284">
    <property type="component" value="Unassembled WGS sequence"/>
</dbReference>
<protein>
    <submittedName>
        <fullName evidence="1">Uncharacterized protein</fullName>
    </submittedName>
</protein>
<keyword evidence="2" id="KW-1185">Reference proteome</keyword>
<accession>A0A4Z0MBQ1</accession>